<dbReference type="GO" id="GO:0006355">
    <property type="term" value="P:regulation of DNA-templated transcription"/>
    <property type="evidence" value="ECO:0007669"/>
    <property type="project" value="InterPro"/>
</dbReference>
<keyword evidence="5" id="KW-0808">Transferase</keyword>
<keyword evidence="5" id="KW-0418">Kinase</keyword>
<proteinExistence type="predicted"/>
<keyword evidence="3" id="KW-0732">Signal</keyword>
<keyword evidence="2" id="KW-0812">Transmembrane</keyword>
<dbReference type="InterPro" id="IPR000792">
    <property type="entry name" value="Tscrpt_reg_LuxR_C"/>
</dbReference>
<keyword evidence="2" id="KW-1133">Transmembrane helix</keyword>
<dbReference type="SMART" id="SM00421">
    <property type="entry name" value="HTH_LUXR"/>
    <property type="match status" value="1"/>
</dbReference>
<dbReference type="PROSITE" id="PS50043">
    <property type="entry name" value="HTH_LUXR_2"/>
    <property type="match status" value="1"/>
</dbReference>
<gene>
    <name evidence="5" type="ORF">C7S20_09650</name>
</gene>
<keyword evidence="2" id="KW-0472">Membrane</keyword>
<organism evidence="5 6">
    <name type="scientific">Christiangramia fulva</name>
    <dbReference type="NCBI Taxonomy" id="2126553"/>
    <lineage>
        <taxon>Bacteria</taxon>
        <taxon>Pseudomonadati</taxon>
        <taxon>Bacteroidota</taxon>
        <taxon>Flavobacteriia</taxon>
        <taxon>Flavobacteriales</taxon>
        <taxon>Flavobacteriaceae</taxon>
        <taxon>Christiangramia</taxon>
    </lineage>
</organism>
<accession>A0A2R3Z5G6</accession>
<sequence>MFSKVCKTLFAIVLSVASAYSQQLVPPIQSYSPNTYGGGSQNWEIAIDDKGVIYSANNQGLLVYDGLSWELLSLDTQSIIRAVYPFNNRIYTGSYNEFGYWSRNDKGQLVYRSLSPLMKDLNLRSDEFWQIISFKDDIYFRSFGAIYKYANNQIKKFTSINCTALETFKGHLVAAEGSQGISFFNEDGTKAETMADFKALQGKKIVDLKKYKDSLYIGTTDNLYIYSGDKLRSFPDPLIHKLLSEFELNHLLILSPNEIILGTLKNGIIHYKDGKVNLYNRTSGLQNNTVLGMHYAHHKLWLALDKGIDAIDLHSPFSFYTDKSGEIGAVYDIASYKNNYFIASNTGTYRFKDMVPEQIENSQSHTWNLELINGDLYANHNAGTFKIVENTFEPIDTHTGSYCFKEDQENKGKYLLCHYTGLSFYDPINEKLEDLKEVNFPVKKAVFDSDGSIWAAHPYEGIYHLFRKNDTTFSKIEKLPGLDGKANFSPQLYKVNDQIIVYLNTKWYKYNPFKGKFEAFKEFSKYNNCRLVYAGKGEYFFVDERDESVMYTDLKNSNILLPSDKFGDRLVKSNEKFIRENDSVFLIALNDGFARLNINKLKHRKEREWISTPFVINFSDGYRSYSLKEKPSISYPDSKNLAIRVGMPDSESSFLHYELSGDDSLEGDARKGYINLRNLNHGDYKLELSSMLSPGIKANTTAFNFHIQPPWYLSSLMKFVYILLVITLIAIMYWFNQQKLKKHQLQLETKFEKEHQDRLNQLEKERLMHEIDIKRKELANTTMMAAKKNEVLMEIQTELSKDKNKFSNQFRLKHIMNKINKAVKNKDEWKVFETNFNEVHEDFFKDVLKEYPKLTSKDLKLCSYLKMNLSSKEIAPLMGISVRGVEVHRYRLRKKMKLSSDVNLTKFLIKNF</sequence>
<evidence type="ECO:0000313" key="5">
    <source>
        <dbReference type="EMBL" id="AVR45510.1"/>
    </source>
</evidence>
<evidence type="ECO:0000256" key="1">
    <source>
        <dbReference type="SAM" id="Coils"/>
    </source>
</evidence>
<dbReference type="SUPFAM" id="SSF63829">
    <property type="entry name" value="Calcium-dependent phosphotriesterase"/>
    <property type="match status" value="1"/>
</dbReference>
<dbReference type="InterPro" id="IPR016032">
    <property type="entry name" value="Sig_transdc_resp-reg_C-effctor"/>
</dbReference>
<dbReference type="KEGG" id="grs:C7S20_09650"/>
<keyword evidence="1" id="KW-0175">Coiled coil</keyword>
<dbReference type="Gene3D" id="2.130.10.10">
    <property type="entry name" value="YVTN repeat-like/Quinoprotein amine dehydrogenase"/>
    <property type="match status" value="2"/>
</dbReference>
<dbReference type="AlphaFoldDB" id="A0A2R3Z5G6"/>
<keyword evidence="6" id="KW-1185">Reference proteome</keyword>
<feature type="transmembrane region" description="Helical" evidence="2">
    <location>
        <begin position="711"/>
        <end position="735"/>
    </location>
</feature>
<reference evidence="6" key="1">
    <citation type="submission" date="2018-03" db="EMBL/GenBank/DDBJ databases">
        <title>Gramella fulva sp. nov., isolated from a dry surface of tidal flat.</title>
        <authorList>
            <person name="Hwang S.H."/>
            <person name="Hwang W.M."/>
            <person name="Kang K."/>
            <person name="Ahn T.-Y."/>
        </authorList>
    </citation>
    <scope>NUCLEOTIDE SEQUENCE [LARGE SCALE GENOMIC DNA]</scope>
    <source>
        <strain evidence="6">SH35</strain>
    </source>
</reference>
<dbReference type="RefSeq" id="WP_107012288.1">
    <property type="nucleotide sequence ID" value="NZ_CP028136.1"/>
</dbReference>
<feature type="coiled-coil region" evidence="1">
    <location>
        <begin position="752"/>
        <end position="779"/>
    </location>
</feature>
<evidence type="ECO:0000256" key="3">
    <source>
        <dbReference type="SAM" id="SignalP"/>
    </source>
</evidence>
<dbReference type="SUPFAM" id="SSF46894">
    <property type="entry name" value="C-terminal effector domain of the bipartite response regulators"/>
    <property type="match status" value="1"/>
</dbReference>
<dbReference type="EMBL" id="CP028136">
    <property type="protein sequence ID" value="AVR45510.1"/>
    <property type="molecule type" value="Genomic_DNA"/>
</dbReference>
<evidence type="ECO:0000259" key="4">
    <source>
        <dbReference type="PROSITE" id="PS50043"/>
    </source>
</evidence>
<dbReference type="Gene3D" id="1.10.10.10">
    <property type="entry name" value="Winged helix-like DNA-binding domain superfamily/Winged helix DNA-binding domain"/>
    <property type="match status" value="1"/>
</dbReference>
<dbReference type="OrthoDB" id="1090267at2"/>
<dbReference type="InterPro" id="IPR036388">
    <property type="entry name" value="WH-like_DNA-bd_sf"/>
</dbReference>
<protein>
    <submittedName>
        <fullName evidence="5">Histidine kinase</fullName>
    </submittedName>
</protein>
<dbReference type="GO" id="GO:0016301">
    <property type="term" value="F:kinase activity"/>
    <property type="evidence" value="ECO:0007669"/>
    <property type="project" value="UniProtKB-KW"/>
</dbReference>
<feature type="domain" description="HTH luxR-type" evidence="4">
    <location>
        <begin position="847"/>
        <end position="912"/>
    </location>
</feature>
<dbReference type="Pfam" id="PF00196">
    <property type="entry name" value="GerE"/>
    <property type="match status" value="1"/>
</dbReference>
<evidence type="ECO:0000256" key="2">
    <source>
        <dbReference type="SAM" id="Phobius"/>
    </source>
</evidence>
<evidence type="ECO:0000313" key="6">
    <source>
        <dbReference type="Proteomes" id="UP000241507"/>
    </source>
</evidence>
<dbReference type="Gene3D" id="2.60.40.10">
    <property type="entry name" value="Immunoglobulins"/>
    <property type="match status" value="1"/>
</dbReference>
<dbReference type="Proteomes" id="UP000241507">
    <property type="component" value="Chromosome"/>
</dbReference>
<dbReference type="GO" id="GO:0003677">
    <property type="term" value="F:DNA binding"/>
    <property type="evidence" value="ECO:0007669"/>
    <property type="project" value="InterPro"/>
</dbReference>
<feature type="chain" id="PRO_5015308748" evidence="3">
    <location>
        <begin position="22"/>
        <end position="912"/>
    </location>
</feature>
<feature type="signal peptide" evidence="3">
    <location>
        <begin position="1"/>
        <end position="21"/>
    </location>
</feature>
<name>A0A2R3Z5G6_9FLAO</name>
<dbReference type="InterPro" id="IPR015943">
    <property type="entry name" value="WD40/YVTN_repeat-like_dom_sf"/>
</dbReference>
<dbReference type="InterPro" id="IPR013783">
    <property type="entry name" value="Ig-like_fold"/>
</dbReference>